<dbReference type="RefSeq" id="XP_027082310.1">
    <property type="nucleotide sequence ID" value="XM_027226509.1"/>
</dbReference>
<reference evidence="7" key="2">
    <citation type="submission" date="2025-08" db="UniProtKB">
        <authorList>
            <consortium name="RefSeq"/>
        </authorList>
    </citation>
    <scope>IDENTIFICATION</scope>
    <source>
        <tissue evidence="7">Leaves</tissue>
    </source>
</reference>
<comment type="subunit">
    <text evidence="2">Monomer.</text>
</comment>
<dbReference type="GO" id="GO:0009820">
    <property type="term" value="P:alkaloid metabolic process"/>
    <property type="evidence" value="ECO:0007669"/>
    <property type="project" value="UniProtKB-KW"/>
</dbReference>
<keyword evidence="6" id="KW-1185">Reference proteome</keyword>
<dbReference type="AlphaFoldDB" id="A0A6P6TVF2"/>
<dbReference type="Pfam" id="PF02458">
    <property type="entry name" value="Transferase"/>
    <property type="match status" value="2"/>
</dbReference>
<accession>A0A6P6TVF2</accession>
<evidence type="ECO:0000256" key="5">
    <source>
        <dbReference type="ARBA" id="ARBA00023315"/>
    </source>
</evidence>
<sequence length="340" mass="37439">MGNIEVTSIELIKPSSPTPRASRDHKLSFLDQLSPSTLIPSVLFYQNSSPCFDQAEISQHLKHSLSEILTKLYPLAGKINGNLSVDCDDLGALFIEARVVLISHRGKERNSSDQKVCVRQEKLAAGKKFASSVASTGSVKDPTLVEAITAFILKHFILVTQAKENRKTNFLAFQAVKMRPRMNLPSDRLAFGNFSIATPALMTVSDTDDNDKEYCDDLVGHLRNATRIINNDYIKILQSGVPFLDILKAAGEQLGKEPMAYCFFTNLCSFPEYGVDYGFGKPISVRIKAPPIKNSVILMSTNSGDGIEAWITMVEDEMAMLPDELLSLATIDVASFQAKL</sequence>
<protein>
    <submittedName>
        <fullName evidence="7">Stemmadenine O-acetyltransferase-like</fullName>
    </submittedName>
</protein>
<dbReference type="OrthoDB" id="671439at2759"/>
<dbReference type="InterPro" id="IPR023213">
    <property type="entry name" value="CAT-like_dom_sf"/>
</dbReference>
<keyword evidence="4" id="KW-0808">Transferase</keyword>
<keyword evidence="3" id="KW-0017">Alkaloid metabolism</keyword>
<evidence type="ECO:0000256" key="1">
    <source>
        <dbReference type="ARBA" id="ARBA00009861"/>
    </source>
</evidence>
<reference evidence="6" key="1">
    <citation type="journal article" date="2025" name="Foods">
        <title>Unveiling the Microbial Signatures of Arabica Coffee Cherries: Insights into Ripeness Specific Diversity, Functional Traits, and Implications for Quality and Safety.</title>
        <authorList>
            <consortium name="RefSeq"/>
            <person name="Tenea G.N."/>
            <person name="Cifuentes V."/>
            <person name="Reyes P."/>
            <person name="Cevallos-Vallejos M."/>
        </authorList>
    </citation>
    <scope>NUCLEOTIDE SEQUENCE [LARGE SCALE GENOMIC DNA]</scope>
</reference>
<evidence type="ECO:0000256" key="2">
    <source>
        <dbReference type="ARBA" id="ARBA00011245"/>
    </source>
</evidence>
<dbReference type="Gene3D" id="3.30.559.10">
    <property type="entry name" value="Chloramphenicol acetyltransferase-like domain"/>
    <property type="match status" value="1"/>
</dbReference>
<dbReference type="PANTHER" id="PTHR31623">
    <property type="entry name" value="F21J9.9"/>
    <property type="match status" value="1"/>
</dbReference>
<gene>
    <name evidence="7" type="primary">LOC113704622</name>
</gene>
<evidence type="ECO:0000256" key="3">
    <source>
        <dbReference type="ARBA" id="ARBA00022589"/>
    </source>
</evidence>
<dbReference type="GO" id="GO:0016746">
    <property type="term" value="F:acyltransferase activity"/>
    <property type="evidence" value="ECO:0007669"/>
    <property type="project" value="UniProtKB-KW"/>
</dbReference>
<evidence type="ECO:0000313" key="6">
    <source>
        <dbReference type="Proteomes" id="UP001652660"/>
    </source>
</evidence>
<name>A0A6P6TVF2_COFAR</name>
<dbReference type="PANTHER" id="PTHR31623:SF110">
    <property type="entry name" value="VINORINE SYNTHASE-LIKE"/>
    <property type="match status" value="1"/>
</dbReference>
<proteinExistence type="inferred from homology"/>
<evidence type="ECO:0000313" key="7">
    <source>
        <dbReference type="RefSeq" id="XP_027082310.1"/>
    </source>
</evidence>
<dbReference type="Proteomes" id="UP001652660">
    <property type="component" value="Chromosome 6e"/>
</dbReference>
<evidence type="ECO:0000256" key="4">
    <source>
        <dbReference type="ARBA" id="ARBA00022679"/>
    </source>
</evidence>
<keyword evidence="5" id="KW-0012">Acyltransferase</keyword>
<organism evidence="6 7">
    <name type="scientific">Coffea arabica</name>
    <name type="common">Arabian coffee</name>
    <dbReference type="NCBI Taxonomy" id="13443"/>
    <lineage>
        <taxon>Eukaryota</taxon>
        <taxon>Viridiplantae</taxon>
        <taxon>Streptophyta</taxon>
        <taxon>Embryophyta</taxon>
        <taxon>Tracheophyta</taxon>
        <taxon>Spermatophyta</taxon>
        <taxon>Magnoliopsida</taxon>
        <taxon>eudicotyledons</taxon>
        <taxon>Gunneridae</taxon>
        <taxon>Pentapetalae</taxon>
        <taxon>asterids</taxon>
        <taxon>lamiids</taxon>
        <taxon>Gentianales</taxon>
        <taxon>Rubiaceae</taxon>
        <taxon>Ixoroideae</taxon>
        <taxon>Gardenieae complex</taxon>
        <taxon>Bertiereae - Coffeeae clade</taxon>
        <taxon>Coffeeae</taxon>
        <taxon>Coffea</taxon>
    </lineage>
</organism>
<dbReference type="GeneID" id="113704622"/>
<comment type="similarity">
    <text evidence="1">Belongs to the plant acyltransferase family.</text>
</comment>